<feature type="transmembrane region" description="Helical" evidence="12">
    <location>
        <begin position="205"/>
        <end position="226"/>
    </location>
</feature>
<dbReference type="SUPFAM" id="SSF103473">
    <property type="entry name" value="MFS general substrate transporter"/>
    <property type="match status" value="1"/>
</dbReference>
<organism evidence="13 14">
    <name type="scientific">Frankliniella fusca</name>
    <dbReference type="NCBI Taxonomy" id="407009"/>
    <lineage>
        <taxon>Eukaryota</taxon>
        <taxon>Metazoa</taxon>
        <taxon>Ecdysozoa</taxon>
        <taxon>Arthropoda</taxon>
        <taxon>Hexapoda</taxon>
        <taxon>Insecta</taxon>
        <taxon>Pterygota</taxon>
        <taxon>Neoptera</taxon>
        <taxon>Paraneoptera</taxon>
        <taxon>Thysanoptera</taxon>
        <taxon>Terebrantia</taxon>
        <taxon>Thripoidea</taxon>
        <taxon>Thripidae</taxon>
        <taxon>Frankliniella</taxon>
    </lineage>
</organism>
<evidence type="ECO:0000313" key="14">
    <source>
        <dbReference type="Proteomes" id="UP001219518"/>
    </source>
</evidence>
<dbReference type="GO" id="GO:0015098">
    <property type="term" value="F:molybdate ion transmembrane transporter activity"/>
    <property type="evidence" value="ECO:0007669"/>
    <property type="project" value="InterPro"/>
</dbReference>
<evidence type="ECO:0000256" key="10">
    <source>
        <dbReference type="ARBA" id="ARBA00030646"/>
    </source>
</evidence>
<feature type="transmembrane region" description="Helical" evidence="12">
    <location>
        <begin position="50"/>
        <end position="68"/>
    </location>
</feature>
<dbReference type="Gene3D" id="1.20.1250.20">
    <property type="entry name" value="MFS general substrate transporter like domains"/>
    <property type="match status" value="1"/>
</dbReference>
<evidence type="ECO:0000256" key="11">
    <source>
        <dbReference type="ARBA" id="ARBA00032555"/>
    </source>
</evidence>
<accession>A0AAE1HYR0</accession>
<feature type="transmembrane region" description="Helical" evidence="12">
    <location>
        <begin position="80"/>
        <end position="99"/>
    </location>
</feature>
<comment type="function">
    <text evidence="1">Mediates high-affinity intracellular uptake of the rare oligo-element molybdenum.</text>
</comment>
<feature type="transmembrane region" description="Helical" evidence="12">
    <location>
        <begin position="139"/>
        <end position="157"/>
    </location>
</feature>
<dbReference type="AlphaFoldDB" id="A0AAE1HYR0"/>
<feature type="transmembrane region" description="Helical" evidence="12">
    <location>
        <begin position="388"/>
        <end position="409"/>
    </location>
</feature>
<protein>
    <recommendedName>
        <fullName evidence="3">Molybdate-anion transporter</fullName>
    </recommendedName>
    <alternativeName>
        <fullName evidence="10">Major facilitator superfamily domain-containing protein 5</fullName>
    </alternativeName>
    <alternativeName>
        <fullName evidence="11">Molybdate transporter 2 homolog</fullName>
    </alternativeName>
</protein>
<evidence type="ECO:0000256" key="6">
    <source>
        <dbReference type="ARBA" id="ARBA00022692"/>
    </source>
</evidence>
<keyword evidence="9 12" id="KW-0472">Membrane</keyword>
<dbReference type="InterPro" id="IPR008509">
    <property type="entry name" value="MOT2/MFSD5"/>
</dbReference>
<evidence type="ECO:0000256" key="2">
    <source>
        <dbReference type="ARBA" id="ARBA00004651"/>
    </source>
</evidence>
<evidence type="ECO:0000256" key="1">
    <source>
        <dbReference type="ARBA" id="ARBA00003019"/>
    </source>
</evidence>
<dbReference type="GO" id="GO:0005886">
    <property type="term" value="C:plasma membrane"/>
    <property type="evidence" value="ECO:0007669"/>
    <property type="project" value="UniProtKB-SubCell"/>
</dbReference>
<evidence type="ECO:0000256" key="8">
    <source>
        <dbReference type="ARBA" id="ARBA00023065"/>
    </source>
</evidence>
<dbReference type="Proteomes" id="UP001219518">
    <property type="component" value="Unassembled WGS sequence"/>
</dbReference>
<feature type="transmembrane region" description="Helical" evidence="12">
    <location>
        <begin position="111"/>
        <end position="133"/>
    </location>
</feature>
<evidence type="ECO:0000256" key="4">
    <source>
        <dbReference type="ARBA" id="ARBA00022448"/>
    </source>
</evidence>
<feature type="transmembrane region" description="Helical" evidence="12">
    <location>
        <begin position="289"/>
        <end position="312"/>
    </location>
</feature>
<feature type="transmembrane region" description="Helical" evidence="12">
    <location>
        <begin position="178"/>
        <end position="199"/>
    </location>
</feature>
<feature type="transmembrane region" description="Helical" evidence="12">
    <location>
        <begin position="421"/>
        <end position="440"/>
    </location>
</feature>
<proteinExistence type="predicted"/>
<dbReference type="EMBL" id="JAHWGI010001411">
    <property type="protein sequence ID" value="KAK3930317.1"/>
    <property type="molecule type" value="Genomic_DNA"/>
</dbReference>
<keyword evidence="8" id="KW-0406">Ion transport</keyword>
<dbReference type="PANTHER" id="PTHR23516">
    <property type="entry name" value="SAM (S-ADENOSYL METHIONINE) TRANSPORTER"/>
    <property type="match status" value="1"/>
</dbReference>
<evidence type="ECO:0000256" key="3">
    <source>
        <dbReference type="ARBA" id="ARBA00021242"/>
    </source>
</evidence>
<comment type="caution">
    <text evidence="13">The sequence shown here is derived from an EMBL/GenBank/DDBJ whole genome shotgun (WGS) entry which is preliminary data.</text>
</comment>
<keyword evidence="6 12" id="KW-0812">Transmembrane</keyword>
<feature type="transmembrane region" description="Helical" evidence="12">
    <location>
        <begin position="356"/>
        <end position="376"/>
    </location>
</feature>
<gene>
    <name evidence="13" type="ORF">KUF71_005052</name>
</gene>
<feature type="transmembrane region" description="Helical" evidence="12">
    <location>
        <begin position="259"/>
        <end position="283"/>
    </location>
</feature>
<dbReference type="Pfam" id="PF05631">
    <property type="entry name" value="MFS_5"/>
    <property type="match status" value="1"/>
</dbReference>
<dbReference type="InterPro" id="IPR036259">
    <property type="entry name" value="MFS_trans_sf"/>
</dbReference>
<dbReference type="GO" id="GO:0006811">
    <property type="term" value="P:monoatomic ion transport"/>
    <property type="evidence" value="ECO:0007669"/>
    <property type="project" value="UniProtKB-KW"/>
</dbReference>
<keyword evidence="14" id="KW-1185">Reference proteome</keyword>
<comment type="subcellular location">
    <subcellularLocation>
        <location evidence="2">Cell membrane</location>
        <topology evidence="2">Multi-pass membrane protein</topology>
    </subcellularLocation>
</comment>
<feature type="transmembrane region" description="Helical" evidence="12">
    <location>
        <begin position="324"/>
        <end position="344"/>
    </location>
</feature>
<keyword evidence="7 12" id="KW-1133">Transmembrane helix</keyword>
<name>A0AAE1HYR0_9NEOP</name>
<keyword evidence="5" id="KW-1003">Cell membrane</keyword>
<reference evidence="13" key="2">
    <citation type="journal article" date="2023" name="BMC Genomics">
        <title>Pest status, molecular evolution, and epigenetic factors derived from the genome assembly of Frankliniella fusca, a thysanopteran phytovirus vector.</title>
        <authorList>
            <person name="Catto M.A."/>
            <person name="Labadie P.E."/>
            <person name="Jacobson A.L."/>
            <person name="Kennedy G.G."/>
            <person name="Srinivasan R."/>
            <person name="Hunt B.G."/>
        </authorList>
    </citation>
    <scope>NUCLEOTIDE SEQUENCE</scope>
    <source>
        <strain evidence="13">PL_HMW_Pooled</strain>
    </source>
</reference>
<dbReference type="CDD" id="cd17487">
    <property type="entry name" value="MFS_MFSD5_like"/>
    <property type="match status" value="1"/>
</dbReference>
<sequence length="460" mass="51944">MFLEYSTIVALATATLVLFLRNRNNYKQIQDHQNDFEKVAMFKLLQQKYLFVYLLATFSDWLQGPYVYRLYHEYNFDDTVISKLFLAGFLSSSLFGSVVGHLADRYGRKKLCVIFCLLYSFCCFTKAFQSIWILLVSRFLSGIATSILFSAFNAWYIHEHLQHHQLPPEWMNDTFAKATFYNGLLAVVAGFVSSIAADFCGWGPLAPFMIAIPILLTACIVTSLSWEENCGQDSAKSFTFRHSTCKSFHLIFSPREKTLLHLGVIQMLYESAVYTFVIAWSPLLIPLNFSLGLVFAAFMLSIMLGSIIYSSIIKGELSSPENMLSVSMKMATVSMAVVAALTAFETSEIMTQVCYVAFLVFEVSVGIYFPAWGYLAGRTVPEDIRASVVSWFRLPMNLLTCICLQWTWINKNAMKTSVTPASTYHSSFVMCVGLLLIACWSSQRFSTHYLQKQSVSSGVV</sequence>
<dbReference type="PANTHER" id="PTHR23516:SF1">
    <property type="entry name" value="MOLYBDATE-ANION TRANSPORTER"/>
    <property type="match status" value="1"/>
</dbReference>
<evidence type="ECO:0000256" key="12">
    <source>
        <dbReference type="SAM" id="Phobius"/>
    </source>
</evidence>
<reference evidence="13" key="1">
    <citation type="submission" date="2021-07" db="EMBL/GenBank/DDBJ databases">
        <authorList>
            <person name="Catto M.A."/>
            <person name="Jacobson A."/>
            <person name="Kennedy G."/>
            <person name="Labadie P."/>
            <person name="Hunt B.G."/>
            <person name="Srinivasan R."/>
        </authorList>
    </citation>
    <scope>NUCLEOTIDE SEQUENCE</scope>
    <source>
        <strain evidence="13">PL_HMW_Pooled</strain>
        <tissue evidence="13">Head</tissue>
    </source>
</reference>
<evidence type="ECO:0000256" key="9">
    <source>
        <dbReference type="ARBA" id="ARBA00023136"/>
    </source>
</evidence>
<evidence type="ECO:0000313" key="13">
    <source>
        <dbReference type="EMBL" id="KAK3930317.1"/>
    </source>
</evidence>
<evidence type="ECO:0000256" key="5">
    <source>
        <dbReference type="ARBA" id="ARBA00022475"/>
    </source>
</evidence>
<evidence type="ECO:0000256" key="7">
    <source>
        <dbReference type="ARBA" id="ARBA00022989"/>
    </source>
</evidence>
<keyword evidence="4" id="KW-0813">Transport</keyword>
<feature type="transmembrane region" description="Helical" evidence="12">
    <location>
        <begin position="6"/>
        <end position="22"/>
    </location>
</feature>